<evidence type="ECO:0000256" key="1">
    <source>
        <dbReference type="SAM" id="Coils"/>
    </source>
</evidence>
<accession>A0A5K7XPX6</accession>
<sequence>MTQLLLDAGLLFKDGAIVYDFQKSRGDFVQLRWRDTPENRQKLEAFIAERGLGPSDFRFPREHREDRSLRQRIEEDGLTTVSDSTPRNRADDIRSAVHEYEASRGRETWKEKTLREADEAEAAAEAALSEAERYAKRADQIEHATWGYLQLAFSDCPQSEMAAAQRRLQVAREGTPKEYAAADAEYRAKVKANAELAKANLEGQLAQQKEAYEKQIQSVESTAWVDATPTPQQEP</sequence>
<proteinExistence type="predicted"/>
<organism evidence="2 3">
    <name type="scientific">Lacipirellula parvula</name>
    <dbReference type="NCBI Taxonomy" id="2650471"/>
    <lineage>
        <taxon>Bacteria</taxon>
        <taxon>Pseudomonadati</taxon>
        <taxon>Planctomycetota</taxon>
        <taxon>Planctomycetia</taxon>
        <taxon>Pirellulales</taxon>
        <taxon>Lacipirellulaceae</taxon>
        <taxon>Lacipirellula</taxon>
    </lineage>
</organism>
<dbReference type="Proteomes" id="UP000326837">
    <property type="component" value="Chromosome"/>
</dbReference>
<feature type="coiled-coil region" evidence="1">
    <location>
        <begin position="191"/>
        <end position="222"/>
    </location>
</feature>
<gene>
    <name evidence="2" type="ORF">PLANPX_5151</name>
</gene>
<dbReference type="RefSeq" id="WP_152100900.1">
    <property type="nucleotide sequence ID" value="NZ_AP021861.1"/>
</dbReference>
<dbReference type="KEGG" id="lpav:PLANPX_5151"/>
<keyword evidence="1" id="KW-0175">Coiled coil</keyword>
<name>A0A5K7XPX6_9BACT</name>
<reference evidence="3" key="1">
    <citation type="submission" date="2019-10" db="EMBL/GenBank/DDBJ databases">
        <title>Lacipirellula parvula gen. nov., sp. nov., representing a lineage of planctomycetes widespread in freshwater anoxic habitats, and description of the family Lacipirellulaceae.</title>
        <authorList>
            <person name="Dedysh S.N."/>
            <person name="Kulichevskaya I.S."/>
            <person name="Beletsky A.V."/>
            <person name="Rakitin A.L."/>
            <person name="Mardanov A.V."/>
            <person name="Ivanova A.A."/>
            <person name="Saltykova V.X."/>
            <person name="Rijpstra W.I.C."/>
            <person name="Sinninghe Damste J.S."/>
            <person name="Ravin N.V."/>
        </authorList>
    </citation>
    <scope>NUCLEOTIDE SEQUENCE [LARGE SCALE GENOMIC DNA]</scope>
    <source>
        <strain evidence="3">PX69</strain>
    </source>
</reference>
<dbReference type="AlphaFoldDB" id="A0A5K7XPX6"/>
<keyword evidence="3" id="KW-1185">Reference proteome</keyword>
<protein>
    <submittedName>
        <fullName evidence="2">Uncharacterized protein</fullName>
    </submittedName>
</protein>
<feature type="coiled-coil region" evidence="1">
    <location>
        <begin position="110"/>
        <end position="144"/>
    </location>
</feature>
<evidence type="ECO:0000313" key="2">
    <source>
        <dbReference type="EMBL" id="BBO35539.1"/>
    </source>
</evidence>
<evidence type="ECO:0000313" key="3">
    <source>
        <dbReference type="Proteomes" id="UP000326837"/>
    </source>
</evidence>
<dbReference type="EMBL" id="AP021861">
    <property type="protein sequence ID" value="BBO35539.1"/>
    <property type="molecule type" value="Genomic_DNA"/>
</dbReference>